<organism evidence="2 3">
    <name type="scientific">Limosilactobacillus vaginalis DSM 5837 = ATCC 49540</name>
    <dbReference type="NCBI Taxonomy" id="1423814"/>
    <lineage>
        <taxon>Bacteria</taxon>
        <taxon>Bacillati</taxon>
        <taxon>Bacillota</taxon>
        <taxon>Bacilli</taxon>
        <taxon>Lactobacillales</taxon>
        <taxon>Lactobacillaceae</taxon>
        <taxon>Limosilactobacillus</taxon>
    </lineage>
</organism>
<dbReference type="eggNOG" id="COG0456">
    <property type="taxonomic scope" value="Bacteria"/>
</dbReference>
<sequence>MMTPPGAPAPGMKHKGTPMQTAPLDFRLATRADEELLIALMREFYAEDRIDFDDARVRRGVDALLADPR</sequence>
<dbReference type="Proteomes" id="UP000004483">
    <property type="component" value="Unassembled WGS sequence"/>
</dbReference>
<evidence type="ECO:0000256" key="1">
    <source>
        <dbReference type="SAM" id="MobiDB-lite"/>
    </source>
</evidence>
<evidence type="ECO:0000313" key="2">
    <source>
        <dbReference type="EMBL" id="EEJ40964.1"/>
    </source>
</evidence>
<dbReference type="AlphaFoldDB" id="C2ET03"/>
<evidence type="ECO:0008006" key="4">
    <source>
        <dbReference type="Google" id="ProtNLM"/>
    </source>
</evidence>
<dbReference type="Gene3D" id="3.40.630.30">
    <property type="match status" value="1"/>
</dbReference>
<dbReference type="HOGENOM" id="CLU_2800029_0_0_9"/>
<protein>
    <recommendedName>
        <fullName evidence="4">N-acetyltransferase domain-containing protein</fullName>
    </recommendedName>
</protein>
<gene>
    <name evidence="2" type="ORF">HMPREF0549_0589</name>
</gene>
<dbReference type="EMBL" id="ACGV01000073">
    <property type="protein sequence ID" value="EEJ40964.1"/>
    <property type="molecule type" value="Genomic_DNA"/>
</dbReference>
<feature type="region of interest" description="Disordered" evidence="1">
    <location>
        <begin position="1"/>
        <end position="20"/>
    </location>
</feature>
<name>C2ET03_9LACO</name>
<comment type="caution">
    <text evidence="2">The sequence shown here is derived from an EMBL/GenBank/DDBJ whole genome shotgun (WGS) entry which is preliminary data.</text>
</comment>
<proteinExistence type="predicted"/>
<feature type="non-terminal residue" evidence="2">
    <location>
        <position position="69"/>
    </location>
</feature>
<evidence type="ECO:0000313" key="3">
    <source>
        <dbReference type="Proteomes" id="UP000004483"/>
    </source>
</evidence>
<reference evidence="2 3" key="1">
    <citation type="submission" date="2009-01" db="EMBL/GenBank/DDBJ databases">
        <authorList>
            <person name="Qin X."/>
            <person name="Bachman B."/>
            <person name="Battles P."/>
            <person name="Bell A."/>
            <person name="Bess C."/>
            <person name="Bickham C."/>
            <person name="Chaboub L."/>
            <person name="Chen D."/>
            <person name="Coyle M."/>
            <person name="Deiros D.R."/>
            <person name="Dinh H."/>
            <person name="Forbes L."/>
            <person name="Fowler G."/>
            <person name="Francisco L."/>
            <person name="Fu Q."/>
            <person name="Gubbala S."/>
            <person name="Hale W."/>
            <person name="Han Y."/>
            <person name="Hemphill L."/>
            <person name="Highlander S.K."/>
            <person name="Hirani K."/>
            <person name="Hogues M."/>
            <person name="Jackson L."/>
            <person name="Jakkamsetti A."/>
            <person name="Javaid M."/>
            <person name="Jiang H."/>
            <person name="Korchina V."/>
            <person name="Kovar C."/>
            <person name="Lara F."/>
            <person name="Lee S."/>
            <person name="Mata R."/>
            <person name="Mathew T."/>
            <person name="Moen C."/>
            <person name="Morales K."/>
            <person name="Munidasa M."/>
            <person name="Nazareth L."/>
            <person name="Ngo R."/>
            <person name="Nguyen L."/>
            <person name="Okwuonu G."/>
            <person name="Ongeri F."/>
            <person name="Patil S."/>
            <person name="Petrosino J."/>
            <person name="Pham C."/>
            <person name="Pham P."/>
            <person name="Pu L.-L."/>
            <person name="Puazo M."/>
            <person name="Raj R."/>
            <person name="Reid J."/>
            <person name="Rouhana J."/>
            <person name="Saada N."/>
            <person name="Shang Y."/>
            <person name="Simmons D."/>
            <person name="Thornton R."/>
            <person name="Warren J."/>
            <person name="Weissenberger G."/>
            <person name="Zhang J."/>
            <person name="Zhang L."/>
            <person name="Zhou C."/>
            <person name="Zhu D."/>
            <person name="Muzny D."/>
            <person name="Worley K."/>
            <person name="Gibbs R."/>
        </authorList>
    </citation>
    <scope>NUCLEOTIDE SEQUENCE [LARGE SCALE GENOMIC DNA]</scope>
    <source>
        <strain evidence="2 3">ATCC 49540</strain>
    </source>
</reference>
<accession>C2ET03</accession>